<evidence type="ECO:0000313" key="1">
    <source>
        <dbReference type="EMBL" id="EHK49026.1"/>
    </source>
</evidence>
<keyword evidence="2" id="KW-1185">Reference proteome</keyword>
<dbReference type="eggNOG" id="ENOG502RR4W">
    <property type="taxonomic scope" value="Eukaryota"/>
</dbReference>
<proteinExistence type="predicted"/>
<dbReference type="GeneID" id="25786502"/>
<dbReference type="Proteomes" id="UP000005426">
    <property type="component" value="Unassembled WGS sequence"/>
</dbReference>
<dbReference type="EMBL" id="ABDG02000017">
    <property type="protein sequence ID" value="EHK49026.1"/>
    <property type="molecule type" value="Genomic_DNA"/>
</dbReference>
<dbReference type="RefSeq" id="XP_013947186.1">
    <property type="nucleotide sequence ID" value="XM_014091711.1"/>
</dbReference>
<dbReference type="HOGENOM" id="CLU_085784_0_0_1"/>
<organism evidence="1 2">
    <name type="scientific">Hypocrea atroviridis (strain ATCC 20476 / IMI 206040)</name>
    <name type="common">Trichoderma atroviride</name>
    <dbReference type="NCBI Taxonomy" id="452589"/>
    <lineage>
        <taxon>Eukaryota</taxon>
        <taxon>Fungi</taxon>
        <taxon>Dikarya</taxon>
        <taxon>Ascomycota</taxon>
        <taxon>Pezizomycotina</taxon>
        <taxon>Sordariomycetes</taxon>
        <taxon>Hypocreomycetidae</taxon>
        <taxon>Hypocreales</taxon>
        <taxon>Hypocreaceae</taxon>
        <taxon>Trichoderma</taxon>
    </lineage>
</organism>
<dbReference type="OrthoDB" id="4897004at2759"/>
<reference evidence="1 2" key="1">
    <citation type="journal article" date="2011" name="Genome Biol.">
        <title>Comparative genome sequence analysis underscores mycoparasitism as the ancestral life style of Trichoderma.</title>
        <authorList>
            <person name="Kubicek C.P."/>
            <person name="Herrera-Estrella A."/>
            <person name="Seidl-Seiboth V."/>
            <person name="Martinez D.A."/>
            <person name="Druzhinina I.S."/>
            <person name="Thon M."/>
            <person name="Zeilinger S."/>
            <person name="Casas-Flores S."/>
            <person name="Horwitz B.A."/>
            <person name="Mukherjee P.K."/>
            <person name="Mukherjee M."/>
            <person name="Kredics L."/>
            <person name="Alcaraz L.D."/>
            <person name="Aerts A."/>
            <person name="Antal Z."/>
            <person name="Atanasova L."/>
            <person name="Cervantes-Badillo M.G."/>
            <person name="Challacombe J."/>
            <person name="Chertkov O."/>
            <person name="McCluskey K."/>
            <person name="Coulpier F."/>
            <person name="Deshpande N."/>
            <person name="von Doehren H."/>
            <person name="Ebbole D.J."/>
            <person name="Esquivel-Naranjo E.U."/>
            <person name="Fekete E."/>
            <person name="Flipphi M."/>
            <person name="Glaser F."/>
            <person name="Gomez-Rodriguez E.Y."/>
            <person name="Gruber S."/>
            <person name="Han C."/>
            <person name="Henrissat B."/>
            <person name="Hermosa R."/>
            <person name="Hernandez-Onate M."/>
            <person name="Karaffa L."/>
            <person name="Kosti I."/>
            <person name="Le Crom S."/>
            <person name="Lindquist E."/>
            <person name="Lucas S."/>
            <person name="Luebeck M."/>
            <person name="Luebeck P.S."/>
            <person name="Margeot A."/>
            <person name="Metz B."/>
            <person name="Misra M."/>
            <person name="Nevalainen H."/>
            <person name="Omann M."/>
            <person name="Packer N."/>
            <person name="Perrone G."/>
            <person name="Uresti-Rivera E.E."/>
            <person name="Salamov A."/>
            <person name="Schmoll M."/>
            <person name="Seiboth B."/>
            <person name="Shapiro H."/>
            <person name="Sukno S."/>
            <person name="Tamayo-Ramos J.A."/>
            <person name="Tisch D."/>
            <person name="Wiest A."/>
            <person name="Wilkinson H.H."/>
            <person name="Zhang M."/>
            <person name="Coutinho P.M."/>
            <person name="Kenerley C.M."/>
            <person name="Monte E."/>
            <person name="Baker S.E."/>
            <person name="Grigoriev I.V."/>
        </authorList>
    </citation>
    <scope>NUCLEOTIDE SEQUENCE [LARGE SCALE GENOMIC DNA]</scope>
    <source>
        <strain evidence="2">ATCC 20476 / IMI 206040</strain>
    </source>
</reference>
<accession>G9NJF2</accession>
<dbReference type="OMA" id="GFEIGWV"/>
<dbReference type="KEGG" id="tatv:25786502"/>
<name>G9NJF2_HYPAI</name>
<gene>
    <name evidence="1" type="ORF">TRIATDRAFT_92144</name>
</gene>
<evidence type="ECO:0000313" key="2">
    <source>
        <dbReference type="Proteomes" id="UP000005426"/>
    </source>
</evidence>
<protein>
    <submittedName>
        <fullName evidence="1">Uncharacterized protein</fullName>
    </submittedName>
</protein>
<dbReference type="AlphaFoldDB" id="G9NJF2"/>
<sequence>MAFWHDWSDEKMEGSMSVDRLFIVSRSLTAFCVEIEGKVDPGFEIGWVTAVKVCLKYGHTLIGKIVVPDMPMMLDDERNMKINWGEGSEPEMEIKSTRAFKAFLQDVMPKKDVDTQMDSQYTASADLSVSRNGHTLTISMDPSYMMRMRAAVTNLRIHGQEISITMKITNLSSLELQFEYGTFILKKGQQTVGEVAGGLDLVPGEFEVNLGGQIQSGISGVVTLKGEHFEDCEESWQQYAIKLFEVEVNLDELDLDANHGATVDDDIGDIADHGEHLLSIRSK</sequence>
<comment type="caution">
    <text evidence="1">The sequence shown here is derived from an EMBL/GenBank/DDBJ whole genome shotgun (WGS) entry which is preliminary data.</text>
</comment>